<keyword evidence="3 7" id="KW-0597">Phosphoprotein</keyword>
<evidence type="ECO:0000256" key="7">
    <source>
        <dbReference type="PROSITE-ProRule" id="PRU00169"/>
    </source>
</evidence>
<dbReference type="Gene3D" id="3.40.50.2300">
    <property type="match status" value="1"/>
</dbReference>
<keyword evidence="5" id="KW-0418">Kinase</keyword>
<evidence type="ECO:0000313" key="11">
    <source>
        <dbReference type="EMBL" id="GER87952.1"/>
    </source>
</evidence>
<accession>A0A5J4KLJ0</accession>
<feature type="modified residue" description="Phosphohistidine" evidence="6">
    <location>
        <position position="103"/>
    </location>
</feature>
<dbReference type="InterPro" id="IPR051315">
    <property type="entry name" value="Bact_Chemotaxis_CheA"/>
</dbReference>
<keyword evidence="12" id="KW-1185">Reference proteome</keyword>
<evidence type="ECO:0000256" key="5">
    <source>
        <dbReference type="ARBA" id="ARBA00022777"/>
    </source>
</evidence>
<dbReference type="PANTHER" id="PTHR43395">
    <property type="entry name" value="SENSOR HISTIDINE KINASE CHEA"/>
    <property type="match status" value="1"/>
</dbReference>
<name>A0A5J4KLJ0_9CHLR</name>
<dbReference type="GO" id="GO:0006935">
    <property type="term" value="P:chemotaxis"/>
    <property type="evidence" value="ECO:0007669"/>
    <property type="project" value="InterPro"/>
</dbReference>
<dbReference type="SUPFAM" id="SSF50341">
    <property type="entry name" value="CheW-like"/>
    <property type="match status" value="1"/>
</dbReference>
<dbReference type="InterPro" id="IPR002545">
    <property type="entry name" value="CheW-lke_dom"/>
</dbReference>
<dbReference type="InterPro" id="IPR008207">
    <property type="entry name" value="Sig_transdc_His_kin_Hpt_dom"/>
</dbReference>
<proteinExistence type="predicted"/>
<feature type="region of interest" description="Disordered" evidence="8">
    <location>
        <begin position="32"/>
        <end position="54"/>
    </location>
</feature>
<dbReference type="Gene3D" id="2.30.30.40">
    <property type="entry name" value="SH3 Domains"/>
    <property type="match status" value="1"/>
</dbReference>
<feature type="domain" description="Response regulatory" evidence="9">
    <location>
        <begin position="688"/>
        <end position="804"/>
    </location>
</feature>
<dbReference type="AlphaFoldDB" id="A0A5J4KLJ0"/>
<evidence type="ECO:0000256" key="2">
    <source>
        <dbReference type="ARBA" id="ARBA00012438"/>
    </source>
</evidence>
<dbReference type="InterPro" id="IPR001789">
    <property type="entry name" value="Sig_transdc_resp-reg_receiver"/>
</dbReference>
<dbReference type="InterPro" id="IPR011006">
    <property type="entry name" value="CheY-like_superfamily"/>
</dbReference>
<dbReference type="Pfam" id="PF01584">
    <property type="entry name" value="CheW"/>
    <property type="match status" value="1"/>
</dbReference>
<dbReference type="SUPFAM" id="SSF52172">
    <property type="entry name" value="CheY-like"/>
    <property type="match status" value="1"/>
</dbReference>
<dbReference type="SMART" id="SM00448">
    <property type="entry name" value="REC"/>
    <property type="match status" value="1"/>
</dbReference>
<dbReference type="PROSITE" id="PS50894">
    <property type="entry name" value="HPT"/>
    <property type="match status" value="1"/>
</dbReference>
<dbReference type="Proteomes" id="UP000326912">
    <property type="component" value="Unassembled WGS sequence"/>
</dbReference>
<dbReference type="GO" id="GO:0004673">
    <property type="term" value="F:protein histidine kinase activity"/>
    <property type="evidence" value="ECO:0007669"/>
    <property type="project" value="UniProtKB-EC"/>
</dbReference>
<sequence length="811" mass="90784">MNELNPPFDENELTTEDLAILNAFDAIDSWPDQSEVSDSSVENSPARSHQQVDDGVDEDAEMLIVFLEEAGEDIARMQYALTQMTQATSLTPVRFTVFQRAGHKLRGTAGAVGYDTMSIVAEHIEIIAEQILQQGIEPAIGQQAITRAVAVLEHCHSYLLEEGQEPDNPTILTTLEATYQSLGINLVAPPESETVNTKITIPLEKQADNPATSNGEELLTDIAGTSSSVESSSLFMHIETRRFERLRKHSEQLIELHPTLESAQRDVKTALQAQQAAQIRLHQLEQGLSNALLNRSPGQPNESQTSSSLIARILNTVQQDTAHPRKTRNRSQLYLRATESNWDELDMERYTEQDLLLRSLREAINQMAICSARVNATYTALQIAQQEYMARATVIRSDTQMLRLTPLSKLVPLLQRVISTSALAQQYKLEFAVIGDSLEIDQEILETLATPLQHMLFTCISDTSVIQEEQAEVYHVWLRALSDGNDITLEIGFSMPVLGGTLEILQKPLQKLNGSINLQRNNAGGVSFHLSIPRSRGTVQCMVLRSENQQFIVPIAQLRRVSSLQQEQLDSTYHLKDLLGVSNSATTEPARQAIQPVMVIQSATDKTHGILVDEIVAERELMLKPLPAFLQRPGITESAIDGQGNVLLMLDLYELLRQYKRQSTLRNPDTDQEESTNIQQQQSSQTPKVLVADDSTYLRQAVLLTLQKERYEIFEARDGMEAIEQLLENTPDIFLLDIEMPNLNGYDVLNIIREYPELAHVKTIMLTSRSSDKHVQRARELGAQAYLVKPCAQETLLSTIRTLLQAKDSQQ</sequence>
<dbReference type="InterPro" id="IPR036641">
    <property type="entry name" value="HPT_dom_sf"/>
</dbReference>
<dbReference type="PANTHER" id="PTHR43395:SF8">
    <property type="entry name" value="HISTIDINE KINASE"/>
    <property type="match status" value="1"/>
</dbReference>
<evidence type="ECO:0000256" key="6">
    <source>
        <dbReference type="PROSITE-ProRule" id="PRU00110"/>
    </source>
</evidence>
<evidence type="ECO:0000256" key="4">
    <source>
        <dbReference type="ARBA" id="ARBA00022679"/>
    </source>
</evidence>
<gene>
    <name evidence="11" type="ORF">KDW_21140</name>
</gene>
<reference evidence="11 12" key="1">
    <citation type="submission" date="2019-10" db="EMBL/GenBank/DDBJ databases">
        <title>Dictyobacter vulcani sp. nov., within the class Ktedonobacteria, isolated from soil of volcanic Mt. Zao.</title>
        <authorList>
            <person name="Zheng Y."/>
            <person name="Wang C.M."/>
            <person name="Sakai Y."/>
            <person name="Abe K."/>
            <person name="Yokota A."/>
            <person name="Yabe S."/>
        </authorList>
    </citation>
    <scope>NUCLEOTIDE SEQUENCE [LARGE SCALE GENOMIC DNA]</scope>
    <source>
        <strain evidence="11 12">W12</strain>
    </source>
</reference>
<dbReference type="EC" id="2.7.13.3" evidence="2"/>
<feature type="region of interest" description="Disordered" evidence="8">
    <location>
        <begin position="664"/>
        <end position="686"/>
    </location>
</feature>
<dbReference type="RefSeq" id="WP_151755897.1">
    <property type="nucleotide sequence ID" value="NZ_BKZW01000001.1"/>
</dbReference>
<protein>
    <recommendedName>
        <fullName evidence="2">histidine kinase</fullName>
        <ecNumber evidence="2">2.7.13.3</ecNumber>
    </recommendedName>
</protein>
<feature type="domain" description="HPt" evidence="10">
    <location>
        <begin position="55"/>
        <end position="162"/>
    </location>
</feature>
<evidence type="ECO:0000256" key="1">
    <source>
        <dbReference type="ARBA" id="ARBA00000085"/>
    </source>
</evidence>
<evidence type="ECO:0000313" key="12">
    <source>
        <dbReference type="Proteomes" id="UP000326912"/>
    </source>
</evidence>
<feature type="modified residue" description="4-aspartylphosphate" evidence="7">
    <location>
        <position position="737"/>
    </location>
</feature>
<dbReference type="GO" id="GO:0000160">
    <property type="term" value="P:phosphorelay signal transduction system"/>
    <property type="evidence" value="ECO:0007669"/>
    <property type="project" value="InterPro"/>
</dbReference>
<organism evidence="11 12">
    <name type="scientific">Dictyobacter vulcani</name>
    <dbReference type="NCBI Taxonomy" id="2607529"/>
    <lineage>
        <taxon>Bacteria</taxon>
        <taxon>Bacillati</taxon>
        <taxon>Chloroflexota</taxon>
        <taxon>Ktedonobacteria</taxon>
        <taxon>Ktedonobacterales</taxon>
        <taxon>Dictyobacteraceae</taxon>
        <taxon>Dictyobacter</taxon>
    </lineage>
</organism>
<dbReference type="InterPro" id="IPR036061">
    <property type="entry name" value="CheW-like_dom_sf"/>
</dbReference>
<evidence type="ECO:0000259" key="10">
    <source>
        <dbReference type="PROSITE" id="PS50894"/>
    </source>
</evidence>
<dbReference type="SUPFAM" id="SSF47226">
    <property type="entry name" value="Histidine-containing phosphotransfer domain, HPT domain"/>
    <property type="match status" value="1"/>
</dbReference>
<keyword evidence="4" id="KW-0808">Transferase</keyword>
<dbReference type="PROSITE" id="PS50110">
    <property type="entry name" value="RESPONSE_REGULATORY"/>
    <property type="match status" value="1"/>
</dbReference>
<feature type="compositionally biased region" description="Polar residues" evidence="8">
    <location>
        <begin position="32"/>
        <end position="49"/>
    </location>
</feature>
<dbReference type="EMBL" id="BKZW01000001">
    <property type="protein sequence ID" value="GER87952.1"/>
    <property type="molecule type" value="Genomic_DNA"/>
</dbReference>
<evidence type="ECO:0000256" key="3">
    <source>
        <dbReference type="ARBA" id="ARBA00022553"/>
    </source>
</evidence>
<dbReference type="Pfam" id="PF01627">
    <property type="entry name" value="Hpt"/>
    <property type="match status" value="1"/>
</dbReference>
<evidence type="ECO:0000259" key="9">
    <source>
        <dbReference type="PROSITE" id="PS50110"/>
    </source>
</evidence>
<evidence type="ECO:0000256" key="8">
    <source>
        <dbReference type="SAM" id="MobiDB-lite"/>
    </source>
</evidence>
<dbReference type="Gene3D" id="1.20.120.160">
    <property type="entry name" value="HPT domain"/>
    <property type="match status" value="1"/>
</dbReference>
<dbReference type="CDD" id="cd00156">
    <property type="entry name" value="REC"/>
    <property type="match status" value="1"/>
</dbReference>
<comment type="caution">
    <text evidence="11">The sequence shown here is derived from an EMBL/GenBank/DDBJ whole genome shotgun (WGS) entry which is preliminary data.</text>
</comment>
<comment type="catalytic activity">
    <reaction evidence="1">
        <text>ATP + protein L-histidine = ADP + protein N-phospho-L-histidine.</text>
        <dbReference type="EC" id="2.7.13.3"/>
    </reaction>
</comment>
<dbReference type="Pfam" id="PF00072">
    <property type="entry name" value="Response_reg"/>
    <property type="match status" value="1"/>
</dbReference>